<evidence type="ECO:0000256" key="7">
    <source>
        <dbReference type="ARBA" id="ARBA00022833"/>
    </source>
</evidence>
<comment type="cofactor">
    <cofactor evidence="10">
        <name>Zn(2+)</name>
        <dbReference type="ChEBI" id="CHEBI:29105"/>
    </cofactor>
    <text evidence="10">Binds 1 zinc ion per subunit.</text>
</comment>
<dbReference type="GO" id="GO:0042274">
    <property type="term" value="P:ribosomal small subunit biogenesis"/>
    <property type="evidence" value="ECO:0007669"/>
    <property type="project" value="UniProtKB-UniRule"/>
</dbReference>
<name>A0A8J8SB97_9FIRM</name>
<comment type="subcellular location">
    <subcellularLocation>
        <location evidence="10">Cytoplasm</location>
    </subcellularLocation>
</comment>
<comment type="subunit">
    <text evidence="10">Monomer. Associates with 30S ribosomal subunit, binds 16S rRNA.</text>
</comment>
<evidence type="ECO:0000259" key="11">
    <source>
        <dbReference type="PROSITE" id="PS50936"/>
    </source>
</evidence>
<dbReference type="GO" id="GO:0046872">
    <property type="term" value="F:metal ion binding"/>
    <property type="evidence" value="ECO:0007669"/>
    <property type="project" value="UniProtKB-KW"/>
</dbReference>
<dbReference type="PROSITE" id="PS51721">
    <property type="entry name" value="G_CP"/>
    <property type="match status" value="1"/>
</dbReference>
<keyword evidence="14" id="KW-1185">Reference proteome</keyword>
<evidence type="ECO:0000256" key="3">
    <source>
        <dbReference type="ARBA" id="ARBA00022723"/>
    </source>
</evidence>
<evidence type="ECO:0000256" key="9">
    <source>
        <dbReference type="ARBA" id="ARBA00023134"/>
    </source>
</evidence>
<dbReference type="GO" id="GO:0003924">
    <property type="term" value="F:GTPase activity"/>
    <property type="evidence" value="ECO:0007669"/>
    <property type="project" value="UniProtKB-UniRule"/>
</dbReference>
<evidence type="ECO:0000256" key="1">
    <source>
        <dbReference type="ARBA" id="ARBA00022490"/>
    </source>
</evidence>
<dbReference type="PROSITE" id="PS50936">
    <property type="entry name" value="ENGC_GTPASE"/>
    <property type="match status" value="1"/>
</dbReference>
<dbReference type="PANTHER" id="PTHR32120:SF10">
    <property type="entry name" value="SMALL RIBOSOMAL SUBUNIT BIOGENESIS GTPASE RSGA"/>
    <property type="match status" value="1"/>
</dbReference>
<dbReference type="RefSeq" id="WP_212692441.1">
    <property type="nucleotide sequence ID" value="NZ_CP058561.1"/>
</dbReference>
<accession>A0A8J8SB97</accession>
<feature type="binding site" evidence="10">
    <location>
        <begin position="148"/>
        <end position="151"/>
    </location>
    <ligand>
        <name>GTP</name>
        <dbReference type="ChEBI" id="CHEBI:37565"/>
    </ligand>
</feature>
<keyword evidence="6 10" id="KW-0378">Hydrolase</keyword>
<dbReference type="KEGG" id="vgu:HYG85_04330"/>
<dbReference type="GO" id="GO:0005737">
    <property type="term" value="C:cytoplasm"/>
    <property type="evidence" value="ECO:0007669"/>
    <property type="project" value="UniProtKB-SubCell"/>
</dbReference>
<dbReference type="GO" id="GO:0005525">
    <property type="term" value="F:GTP binding"/>
    <property type="evidence" value="ECO:0007669"/>
    <property type="project" value="UniProtKB-UniRule"/>
</dbReference>
<dbReference type="Gene3D" id="1.10.40.50">
    <property type="entry name" value="Probable gtpase engc, domain 3"/>
    <property type="match status" value="1"/>
</dbReference>
<evidence type="ECO:0000259" key="12">
    <source>
        <dbReference type="PROSITE" id="PS51721"/>
    </source>
</evidence>
<dbReference type="InterPro" id="IPR010914">
    <property type="entry name" value="RsgA_GTPase_dom"/>
</dbReference>
<dbReference type="InterPro" id="IPR030378">
    <property type="entry name" value="G_CP_dom"/>
</dbReference>
<feature type="binding site" evidence="10">
    <location>
        <position position="284"/>
    </location>
    <ligand>
        <name>Zn(2+)</name>
        <dbReference type="ChEBI" id="CHEBI:29105"/>
    </ligand>
</feature>
<gene>
    <name evidence="10 13" type="primary">rsgA</name>
    <name evidence="13" type="ORF">HYG85_04330</name>
</gene>
<feature type="binding site" evidence="10">
    <location>
        <position position="289"/>
    </location>
    <ligand>
        <name>Zn(2+)</name>
        <dbReference type="ChEBI" id="CHEBI:29105"/>
    </ligand>
</feature>
<evidence type="ECO:0000256" key="8">
    <source>
        <dbReference type="ARBA" id="ARBA00022884"/>
    </source>
</evidence>
<comment type="function">
    <text evidence="10">One of several proteins that assist in the late maturation steps of the functional core of the 30S ribosomal subunit. Helps release RbfA from mature subunits. May play a role in the assembly of ribosomal proteins into the subunit. Circularly permuted GTPase that catalyzes slow GTP hydrolysis, GTPase activity is stimulated by the 30S ribosomal subunit.</text>
</comment>
<keyword evidence="9 10" id="KW-0342">GTP-binding</keyword>
<evidence type="ECO:0000313" key="13">
    <source>
        <dbReference type="EMBL" id="QUH28180.1"/>
    </source>
</evidence>
<dbReference type="Proteomes" id="UP000677305">
    <property type="component" value="Chromosome"/>
</dbReference>
<dbReference type="PANTHER" id="PTHR32120">
    <property type="entry name" value="SMALL RIBOSOMAL SUBUNIT BIOGENESIS GTPASE RSGA"/>
    <property type="match status" value="1"/>
</dbReference>
<organism evidence="13 14">
    <name type="scientific">Vallitalea guaymasensis</name>
    <dbReference type="NCBI Taxonomy" id="1185412"/>
    <lineage>
        <taxon>Bacteria</taxon>
        <taxon>Bacillati</taxon>
        <taxon>Bacillota</taxon>
        <taxon>Clostridia</taxon>
        <taxon>Lachnospirales</taxon>
        <taxon>Vallitaleaceae</taxon>
        <taxon>Vallitalea</taxon>
    </lineage>
</organism>
<dbReference type="AlphaFoldDB" id="A0A8J8SB97"/>
<evidence type="ECO:0000256" key="4">
    <source>
        <dbReference type="ARBA" id="ARBA00022730"/>
    </source>
</evidence>
<keyword evidence="1 10" id="KW-0963">Cytoplasm</keyword>
<keyword evidence="5 10" id="KW-0547">Nucleotide-binding</keyword>
<evidence type="ECO:0000256" key="2">
    <source>
        <dbReference type="ARBA" id="ARBA00022517"/>
    </source>
</evidence>
<sequence>MMIDMYGWNQDLEDSFKTHYEKGLIPARILVEHRGLYKVITEHGELDGINSGKLYYENDKESLPTVGDWVAVTPIDGEDKVVIQHVLPRKSKFVRKIAGTTTEGQVVAANFDYVFIVASLNNNFNINRLERYLTTAWESGAEPVIILSKADLCDNTDERLIEVENIAFGVSTYAISSLEGIGISEIKKYFQEGKTSVVLGSSGVGKSTLINTLCGEEILKVNEAREGDDRGRHTTTHRQLIILEDGGMVIDTPGMRELGLWSESEEGNALSDTFTDIDELAKKCRFRDCTHSNEPGCAVLEAIECGELERERLDNFNKLKRELRFIEGKKNARVRLEEKKKMKAMFKKYRR</sequence>
<dbReference type="EC" id="3.6.1.-" evidence="10"/>
<feature type="binding site" evidence="10">
    <location>
        <position position="297"/>
    </location>
    <ligand>
        <name>Zn(2+)</name>
        <dbReference type="ChEBI" id="CHEBI:29105"/>
    </ligand>
</feature>
<keyword evidence="7 10" id="KW-0862">Zinc</keyword>
<dbReference type="GO" id="GO:0019843">
    <property type="term" value="F:rRNA binding"/>
    <property type="evidence" value="ECO:0007669"/>
    <property type="project" value="UniProtKB-KW"/>
</dbReference>
<dbReference type="HAMAP" id="MF_01820">
    <property type="entry name" value="GTPase_RsgA"/>
    <property type="match status" value="1"/>
</dbReference>
<dbReference type="Gene3D" id="3.40.50.300">
    <property type="entry name" value="P-loop containing nucleotide triphosphate hydrolases"/>
    <property type="match status" value="1"/>
</dbReference>
<evidence type="ECO:0000256" key="10">
    <source>
        <dbReference type="HAMAP-Rule" id="MF_01820"/>
    </source>
</evidence>
<protein>
    <recommendedName>
        <fullName evidence="10">Small ribosomal subunit biogenesis GTPase RsgA</fullName>
        <ecNumber evidence="10">3.6.1.-</ecNumber>
    </recommendedName>
</protein>
<reference evidence="13 14" key="1">
    <citation type="submission" date="2020-07" db="EMBL/GenBank/DDBJ databases">
        <title>Vallitalea guaymasensis genome.</title>
        <authorList>
            <person name="Postec A."/>
        </authorList>
    </citation>
    <scope>NUCLEOTIDE SEQUENCE [LARGE SCALE GENOMIC DNA]</scope>
    <source>
        <strain evidence="13 14">Ra1766G1</strain>
    </source>
</reference>
<evidence type="ECO:0000256" key="6">
    <source>
        <dbReference type="ARBA" id="ARBA00022801"/>
    </source>
</evidence>
<dbReference type="CDD" id="cd01854">
    <property type="entry name" value="YjeQ_EngC"/>
    <property type="match status" value="1"/>
</dbReference>
<feature type="binding site" evidence="10">
    <location>
        <begin position="200"/>
        <end position="208"/>
    </location>
    <ligand>
        <name>GTP</name>
        <dbReference type="ChEBI" id="CHEBI:37565"/>
    </ligand>
</feature>
<feature type="binding site" evidence="10">
    <location>
        <position position="291"/>
    </location>
    <ligand>
        <name>Zn(2+)</name>
        <dbReference type="ChEBI" id="CHEBI:29105"/>
    </ligand>
</feature>
<dbReference type="EMBL" id="CP058561">
    <property type="protein sequence ID" value="QUH28180.1"/>
    <property type="molecule type" value="Genomic_DNA"/>
</dbReference>
<dbReference type="Pfam" id="PF03193">
    <property type="entry name" value="RsgA_GTPase"/>
    <property type="match status" value="1"/>
</dbReference>
<keyword evidence="8 10" id="KW-0694">RNA-binding</keyword>
<comment type="similarity">
    <text evidence="10">Belongs to the TRAFAC class YlqF/YawG GTPase family. RsgA subfamily.</text>
</comment>
<keyword evidence="4 10" id="KW-0699">rRNA-binding</keyword>
<keyword evidence="3 10" id="KW-0479">Metal-binding</keyword>
<evidence type="ECO:0000256" key="5">
    <source>
        <dbReference type="ARBA" id="ARBA00022741"/>
    </source>
</evidence>
<dbReference type="InterPro" id="IPR004881">
    <property type="entry name" value="Ribosome_biogen_GTPase_RsgA"/>
</dbReference>
<dbReference type="NCBIfam" id="TIGR00157">
    <property type="entry name" value="ribosome small subunit-dependent GTPase A"/>
    <property type="match status" value="1"/>
</dbReference>
<feature type="domain" description="CP-type G" evidence="12">
    <location>
        <begin position="101"/>
        <end position="258"/>
    </location>
</feature>
<proteinExistence type="inferred from homology"/>
<dbReference type="InterPro" id="IPR027417">
    <property type="entry name" value="P-loop_NTPase"/>
</dbReference>
<keyword evidence="2 10" id="KW-0690">Ribosome biogenesis</keyword>
<evidence type="ECO:0000313" key="14">
    <source>
        <dbReference type="Proteomes" id="UP000677305"/>
    </source>
</evidence>
<dbReference type="SUPFAM" id="SSF52540">
    <property type="entry name" value="P-loop containing nucleoside triphosphate hydrolases"/>
    <property type="match status" value="1"/>
</dbReference>
<feature type="domain" description="EngC GTPase" evidence="11">
    <location>
        <begin position="109"/>
        <end position="256"/>
    </location>
</feature>